<evidence type="ECO:0000313" key="2">
    <source>
        <dbReference type="EMBL" id="PPR06687.1"/>
    </source>
</evidence>
<keyword evidence="3" id="KW-1185">Reference proteome</keyword>
<dbReference type="InParanoid" id="A0A409YUH8"/>
<reference evidence="2 3" key="1">
    <citation type="journal article" date="2018" name="Evol. Lett.">
        <title>Horizontal gene cluster transfer increased hallucinogenic mushroom diversity.</title>
        <authorList>
            <person name="Reynolds H.T."/>
            <person name="Vijayakumar V."/>
            <person name="Gluck-Thaler E."/>
            <person name="Korotkin H.B."/>
            <person name="Matheny P.B."/>
            <person name="Slot J.C."/>
        </authorList>
    </citation>
    <scope>NUCLEOTIDE SEQUENCE [LARGE SCALE GENOMIC DNA]</scope>
    <source>
        <strain evidence="2 3">2629</strain>
    </source>
</reference>
<comment type="caution">
    <text evidence="2">The sequence shown here is derived from an EMBL/GenBank/DDBJ whole genome shotgun (WGS) entry which is preliminary data.</text>
</comment>
<feature type="compositionally biased region" description="Basic residues" evidence="1">
    <location>
        <begin position="257"/>
        <end position="267"/>
    </location>
</feature>
<feature type="non-terminal residue" evidence="2">
    <location>
        <position position="1"/>
    </location>
</feature>
<organism evidence="2 3">
    <name type="scientific">Panaeolus cyanescens</name>
    <dbReference type="NCBI Taxonomy" id="181874"/>
    <lineage>
        <taxon>Eukaryota</taxon>
        <taxon>Fungi</taxon>
        <taxon>Dikarya</taxon>
        <taxon>Basidiomycota</taxon>
        <taxon>Agaricomycotina</taxon>
        <taxon>Agaricomycetes</taxon>
        <taxon>Agaricomycetidae</taxon>
        <taxon>Agaricales</taxon>
        <taxon>Agaricineae</taxon>
        <taxon>Galeropsidaceae</taxon>
        <taxon>Panaeolus</taxon>
    </lineage>
</organism>
<dbReference type="AlphaFoldDB" id="A0A409YUH8"/>
<evidence type="ECO:0000313" key="3">
    <source>
        <dbReference type="Proteomes" id="UP000284842"/>
    </source>
</evidence>
<proteinExistence type="predicted"/>
<evidence type="ECO:0000256" key="1">
    <source>
        <dbReference type="SAM" id="MobiDB-lite"/>
    </source>
</evidence>
<gene>
    <name evidence="2" type="ORF">CVT24_012987</name>
</gene>
<accession>A0A409YUH8</accession>
<dbReference type="EMBL" id="NHTK01000591">
    <property type="protein sequence ID" value="PPR06687.1"/>
    <property type="molecule type" value="Genomic_DNA"/>
</dbReference>
<feature type="compositionally biased region" description="Polar residues" evidence="1">
    <location>
        <begin position="296"/>
        <end position="311"/>
    </location>
</feature>
<name>A0A409YUH8_9AGAR</name>
<dbReference type="STRING" id="181874.A0A409YUH8"/>
<dbReference type="Proteomes" id="UP000284842">
    <property type="component" value="Unassembled WGS sequence"/>
</dbReference>
<feature type="region of interest" description="Disordered" evidence="1">
    <location>
        <begin position="209"/>
        <end position="311"/>
    </location>
</feature>
<sequence>NLSIEEEKALLGALSENRDVRKKGARIDNKAATLDVANTFQRIDQELTNLYERTGAPSFALVSRGHIKDSIIPSFTSSGGASDFLLETFKLRSDEVVQLFEQWACARAIKNKKAPTITTIQGECSKLIALGLARITGKHDVEMSYVNYKAEIELKLGVRLCGWPAGIPMAAPGNIKRMADVQSLKEALSSGHCTWSTMTRAEIEEVRQELHGVSKTRKRRSDADQKRGPNKKKKRTGDAQPEDGGEEPEPEAAATAPKKRGRPKKSQKVAAMVPPSFKSAEMIENSDEEGDGDAATNDSNQLDITTGTTAL</sequence>
<protein>
    <submittedName>
        <fullName evidence="2">Uncharacterized protein</fullName>
    </submittedName>
</protein>
<dbReference type="OrthoDB" id="3247681at2759"/>
<feature type="compositionally biased region" description="Acidic residues" evidence="1">
    <location>
        <begin position="240"/>
        <end position="250"/>
    </location>
</feature>